<evidence type="ECO:0000313" key="2">
    <source>
        <dbReference type="EMBL" id="SBT09251.1"/>
    </source>
</evidence>
<sequence length="95" mass="10290">MLKKLLMVAAMSAVAATAFASDAGRAQAEKVIELKDGSTIYLFKDGKMAMEDKSGRAKRMDKGVVMETKDGQKIMMYGDEVMRLDSLIKQGHSGG</sequence>
<dbReference type="Proteomes" id="UP000199169">
    <property type="component" value="Unassembled WGS sequence"/>
</dbReference>
<evidence type="ECO:0000313" key="3">
    <source>
        <dbReference type="Proteomes" id="UP000199169"/>
    </source>
</evidence>
<dbReference type="STRING" id="1860102.ACCAA_670134"/>
<dbReference type="NCBIfam" id="NF033793">
    <property type="entry name" value="peri_CopK"/>
    <property type="match status" value="1"/>
</dbReference>
<name>A0A1A8XX00_9PROT</name>
<reference evidence="2 3" key="1">
    <citation type="submission" date="2016-06" db="EMBL/GenBank/DDBJ databases">
        <authorList>
            <person name="Kjaerup R.B."/>
            <person name="Dalgaard T.S."/>
            <person name="Juul-Madsen H.R."/>
        </authorList>
    </citation>
    <scope>NUCLEOTIDE SEQUENCE [LARGE SCALE GENOMIC DNA]</scope>
    <source>
        <strain evidence="2">3</strain>
    </source>
</reference>
<dbReference type="AlphaFoldDB" id="A0A1A8XX00"/>
<keyword evidence="1" id="KW-0732">Signal</keyword>
<feature type="chain" id="PRO_5008381856" evidence="1">
    <location>
        <begin position="21"/>
        <end position="95"/>
    </location>
</feature>
<gene>
    <name evidence="2" type="primary">copK</name>
    <name evidence="2" type="ORF">ACCAA_670134</name>
</gene>
<protein>
    <submittedName>
        <fullName evidence="2">Copper resistance protein K</fullName>
    </submittedName>
</protein>
<evidence type="ECO:0000256" key="1">
    <source>
        <dbReference type="SAM" id="SignalP"/>
    </source>
</evidence>
<feature type="signal peptide" evidence="1">
    <location>
        <begin position="1"/>
        <end position="20"/>
    </location>
</feature>
<dbReference type="GO" id="GO:0046872">
    <property type="term" value="F:metal ion binding"/>
    <property type="evidence" value="ECO:0007669"/>
    <property type="project" value="InterPro"/>
</dbReference>
<keyword evidence="3" id="KW-1185">Reference proteome</keyword>
<accession>A0A1A8XX00</accession>
<dbReference type="EMBL" id="FLQX01000146">
    <property type="protein sequence ID" value="SBT09251.1"/>
    <property type="molecule type" value="Genomic_DNA"/>
</dbReference>
<dbReference type="InterPro" id="IPR038644">
    <property type="entry name" value="CopK_sf"/>
</dbReference>
<dbReference type="Pfam" id="PF11525">
    <property type="entry name" value="CopK"/>
    <property type="match status" value="1"/>
</dbReference>
<proteinExistence type="predicted"/>
<dbReference type="RefSeq" id="WP_186408715.1">
    <property type="nucleotide sequence ID" value="NZ_FLQX01000146.1"/>
</dbReference>
<dbReference type="InterPro" id="IPR021604">
    <property type="entry name" value="CopK"/>
</dbReference>
<organism evidence="2 3">
    <name type="scientific">Candidatus Accumulibacter aalborgensis</name>
    <dbReference type="NCBI Taxonomy" id="1860102"/>
    <lineage>
        <taxon>Bacteria</taxon>
        <taxon>Pseudomonadati</taxon>
        <taxon>Pseudomonadota</taxon>
        <taxon>Betaproteobacteria</taxon>
        <taxon>Candidatus Accumulibacter</taxon>
    </lineage>
</organism>
<dbReference type="Gene3D" id="2.40.10.300">
    <property type="entry name" value="Copper resistance protein K"/>
    <property type="match status" value="1"/>
</dbReference>